<evidence type="ECO:0000313" key="2">
    <source>
        <dbReference type="EMBL" id="MBO8431502.1"/>
    </source>
</evidence>
<dbReference type="InterPro" id="IPR010982">
    <property type="entry name" value="Lambda_DNA-bd_dom_sf"/>
</dbReference>
<feature type="domain" description="HTH cro/C1-type" evidence="1">
    <location>
        <begin position="1"/>
        <end position="35"/>
    </location>
</feature>
<reference evidence="2" key="1">
    <citation type="submission" date="2020-10" db="EMBL/GenBank/DDBJ databases">
        <authorList>
            <person name="Gilroy R."/>
        </authorList>
    </citation>
    <scope>NUCLEOTIDE SEQUENCE</scope>
    <source>
        <strain evidence="2">10192</strain>
    </source>
</reference>
<reference evidence="2" key="2">
    <citation type="journal article" date="2021" name="PeerJ">
        <title>Extensive microbial diversity within the chicken gut microbiome revealed by metagenomics and culture.</title>
        <authorList>
            <person name="Gilroy R."/>
            <person name="Ravi A."/>
            <person name="Getino M."/>
            <person name="Pursley I."/>
            <person name="Horton D.L."/>
            <person name="Alikhan N.F."/>
            <person name="Baker D."/>
            <person name="Gharbi K."/>
            <person name="Hall N."/>
            <person name="Watson M."/>
            <person name="Adriaenssens E.M."/>
            <person name="Foster-Nyarko E."/>
            <person name="Jarju S."/>
            <person name="Secka A."/>
            <person name="Antonio M."/>
            <person name="Oren A."/>
            <person name="Chaudhuri R.R."/>
            <person name="La Ragione R."/>
            <person name="Hildebrand F."/>
            <person name="Pallen M.J."/>
        </authorList>
    </citation>
    <scope>NUCLEOTIDE SEQUENCE</scope>
    <source>
        <strain evidence="2">10192</strain>
    </source>
</reference>
<dbReference type="CDD" id="cd00093">
    <property type="entry name" value="HTH_XRE"/>
    <property type="match status" value="1"/>
</dbReference>
<gene>
    <name evidence="2" type="ORF">IAC76_08955</name>
</gene>
<protein>
    <submittedName>
        <fullName evidence="2">Helix-turn-helix transcriptional regulator</fullName>
    </submittedName>
</protein>
<proteinExistence type="predicted"/>
<dbReference type="PROSITE" id="PS50943">
    <property type="entry name" value="HTH_CROC1"/>
    <property type="match status" value="1"/>
</dbReference>
<name>A0A9D9DQK4_9BACT</name>
<dbReference type="Gene3D" id="1.10.260.40">
    <property type="entry name" value="lambda repressor-like DNA-binding domains"/>
    <property type="match status" value="1"/>
</dbReference>
<dbReference type="EMBL" id="JADIND010000200">
    <property type="protein sequence ID" value="MBO8431502.1"/>
    <property type="molecule type" value="Genomic_DNA"/>
</dbReference>
<evidence type="ECO:0000313" key="3">
    <source>
        <dbReference type="Proteomes" id="UP000823632"/>
    </source>
</evidence>
<evidence type="ECO:0000259" key="1">
    <source>
        <dbReference type="PROSITE" id="PS50943"/>
    </source>
</evidence>
<comment type="caution">
    <text evidence="2">The sequence shown here is derived from an EMBL/GenBank/DDBJ whole genome shotgun (WGS) entry which is preliminary data.</text>
</comment>
<dbReference type="InterPro" id="IPR001387">
    <property type="entry name" value="Cro/C1-type_HTH"/>
</dbReference>
<sequence>MSVQGYRNIEHNRYLPTAETIDKICEVFNIQPVELLLPEPQANLEKVRELINNKLCNCDLDKLIRINNMIDLM</sequence>
<dbReference type="AlphaFoldDB" id="A0A9D9DQK4"/>
<dbReference type="GO" id="GO:0003677">
    <property type="term" value="F:DNA binding"/>
    <property type="evidence" value="ECO:0007669"/>
    <property type="project" value="InterPro"/>
</dbReference>
<dbReference type="Pfam" id="PF01381">
    <property type="entry name" value="HTH_3"/>
    <property type="match status" value="1"/>
</dbReference>
<accession>A0A9D9DQK4</accession>
<organism evidence="2 3">
    <name type="scientific">Candidatus Scatousia excrementipullorum</name>
    <dbReference type="NCBI Taxonomy" id="2840936"/>
    <lineage>
        <taxon>Bacteria</taxon>
        <taxon>Candidatus Scatousia</taxon>
    </lineage>
</organism>
<dbReference type="Proteomes" id="UP000823632">
    <property type="component" value="Unassembled WGS sequence"/>
</dbReference>
<dbReference type="SUPFAM" id="SSF47413">
    <property type="entry name" value="lambda repressor-like DNA-binding domains"/>
    <property type="match status" value="1"/>
</dbReference>